<dbReference type="EMBL" id="BQNB010015345">
    <property type="protein sequence ID" value="GJT38939.1"/>
    <property type="molecule type" value="Genomic_DNA"/>
</dbReference>
<dbReference type="SUPFAM" id="SSF56219">
    <property type="entry name" value="DNase I-like"/>
    <property type="match status" value="1"/>
</dbReference>
<keyword evidence="3" id="KW-0548">Nucleotidyltransferase</keyword>
<sequence length="766" mass="86671">MSQGRGKLDEPDAVIEWFVSTLTYLWAVLSFVTRSIIQTCITYYTHVTLRGEDDDYEGNGETGDSNGDNGDGGGDGNGTRIQREGYENQGEKDNEGSRVSSDIKIKDTFDDENDISYAKSADGSPKTCKDVRSTRVDSESISKTYEKDSLPEKDVEKVTKSKTENKISNNYVEVSSGSTNEKIMEAHFGVNVGKDICKAQVKNKIVKDNGLNTSQVVGLHEYMMKDQIFVFHGNTGGDEGEIKGQKEGRRGAKRLDSPLIMFGSGGVMFQTKRKMADDGDFEGNNYGILFSHGISDNKEGNLEQVGVTWAGLGSDDVQEVTNGAKENEGRDKIITLNVRGIRVEGKLRWIKSIIRDECPDVIGLQETKSGSIEESWMEEGWGNRNFRYCKLDSNDTSGGIILIWDVNIFVCKEAIRDERLAGLIERKSGAWCIFGDFNVVRRFDDRMNSQVNVKEMDEFNEFINVTRLIEIPMGGRKSTRVSDDGVNFNMDLDFGPKPLCFFDILLDEVDIDQVVVNAWNKMVRGSMADCRFRDKLKNMKIDLKAWSKNRFGAHNEKIEEYKQEALKWELEVEIKHLSDVEIDSWMEARRLWVEKDKEKSKRVKKVVESVVGEMQNAFIKGRFILDGILIANETVEYLRRNKKKGLIFKVDFEKAYDNINWAFLTMEGLNALVSKAVEKGIFKGVLVGDDRIEVSHLQYANDTIFFGEWSMENAKTLMCILKCFEEVSGLRVNYNKSRVYGIGVGSGDIEEMARWMKCSVGEFPFT</sequence>
<keyword evidence="3" id="KW-0695">RNA-directed DNA polymerase</keyword>
<dbReference type="PANTHER" id="PTHR31635:SF196">
    <property type="entry name" value="REVERSE TRANSCRIPTASE DOMAIN-CONTAINING PROTEIN-RELATED"/>
    <property type="match status" value="1"/>
</dbReference>
<accession>A0ABQ5DPG0</accession>
<feature type="compositionally biased region" description="Basic and acidic residues" evidence="1">
    <location>
        <begin position="81"/>
        <end position="105"/>
    </location>
</feature>
<dbReference type="Gene3D" id="3.60.10.10">
    <property type="entry name" value="Endonuclease/exonuclease/phosphatase"/>
    <property type="match status" value="1"/>
</dbReference>
<keyword evidence="3" id="KW-0808">Transferase</keyword>
<name>A0ABQ5DPG0_9ASTR</name>
<dbReference type="InterPro" id="IPR036691">
    <property type="entry name" value="Endo/exonu/phosph_ase_sf"/>
</dbReference>
<dbReference type="Pfam" id="PF03372">
    <property type="entry name" value="Exo_endo_phos"/>
    <property type="match status" value="1"/>
</dbReference>
<dbReference type="InterPro" id="IPR020847">
    <property type="entry name" value="AP_endonuclease_F1_BS"/>
</dbReference>
<protein>
    <submittedName>
        <fullName evidence="3">Reverse transcriptase domain, reverse transcriptase zinc-binding domain protein</fullName>
    </submittedName>
</protein>
<keyword evidence="4" id="KW-1185">Reference proteome</keyword>
<gene>
    <name evidence="3" type="ORF">Tco_0938804</name>
</gene>
<comment type="caution">
    <text evidence="3">The sequence shown here is derived from an EMBL/GenBank/DDBJ whole genome shotgun (WGS) entry which is preliminary data.</text>
</comment>
<proteinExistence type="predicted"/>
<evidence type="ECO:0000313" key="4">
    <source>
        <dbReference type="Proteomes" id="UP001151760"/>
    </source>
</evidence>
<evidence type="ECO:0000259" key="2">
    <source>
        <dbReference type="Pfam" id="PF03372"/>
    </source>
</evidence>
<reference evidence="3" key="2">
    <citation type="submission" date="2022-01" db="EMBL/GenBank/DDBJ databases">
        <authorList>
            <person name="Yamashiro T."/>
            <person name="Shiraishi A."/>
            <person name="Satake H."/>
            <person name="Nakayama K."/>
        </authorList>
    </citation>
    <scope>NUCLEOTIDE SEQUENCE</scope>
</reference>
<dbReference type="InterPro" id="IPR005135">
    <property type="entry name" value="Endo/exonuclease/phosphatase"/>
</dbReference>
<dbReference type="PROSITE" id="PS00726">
    <property type="entry name" value="AP_NUCLEASE_F1_1"/>
    <property type="match status" value="1"/>
</dbReference>
<dbReference type="GO" id="GO:0003964">
    <property type="term" value="F:RNA-directed DNA polymerase activity"/>
    <property type="evidence" value="ECO:0007669"/>
    <property type="project" value="UniProtKB-KW"/>
</dbReference>
<feature type="region of interest" description="Disordered" evidence="1">
    <location>
        <begin position="51"/>
        <end position="105"/>
    </location>
</feature>
<organism evidence="3 4">
    <name type="scientific">Tanacetum coccineum</name>
    <dbReference type="NCBI Taxonomy" id="301880"/>
    <lineage>
        <taxon>Eukaryota</taxon>
        <taxon>Viridiplantae</taxon>
        <taxon>Streptophyta</taxon>
        <taxon>Embryophyta</taxon>
        <taxon>Tracheophyta</taxon>
        <taxon>Spermatophyta</taxon>
        <taxon>Magnoliopsida</taxon>
        <taxon>eudicotyledons</taxon>
        <taxon>Gunneridae</taxon>
        <taxon>Pentapetalae</taxon>
        <taxon>asterids</taxon>
        <taxon>campanulids</taxon>
        <taxon>Asterales</taxon>
        <taxon>Asteraceae</taxon>
        <taxon>Asteroideae</taxon>
        <taxon>Anthemideae</taxon>
        <taxon>Anthemidinae</taxon>
        <taxon>Tanacetum</taxon>
    </lineage>
</organism>
<feature type="domain" description="Endonuclease/exonuclease/phosphatase" evidence="2">
    <location>
        <begin position="334"/>
        <end position="446"/>
    </location>
</feature>
<reference evidence="3" key="1">
    <citation type="journal article" date="2022" name="Int. J. Mol. Sci.">
        <title>Draft Genome of Tanacetum Coccineum: Genomic Comparison of Closely Related Tanacetum-Family Plants.</title>
        <authorList>
            <person name="Yamashiro T."/>
            <person name="Shiraishi A."/>
            <person name="Nakayama K."/>
            <person name="Satake H."/>
        </authorList>
    </citation>
    <scope>NUCLEOTIDE SEQUENCE</scope>
</reference>
<evidence type="ECO:0000256" key="1">
    <source>
        <dbReference type="SAM" id="MobiDB-lite"/>
    </source>
</evidence>
<dbReference type="PANTHER" id="PTHR31635">
    <property type="entry name" value="REVERSE TRANSCRIPTASE DOMAIN-CONTAINING PROTEIN-RELATED"/>
    <property type="match status" value="1"/>
</dbReference>
<dbReference type="Proteomes" id="UP001151760">
    <property type="component" value="Unassembled WGS sequence"/>
</dbReference>
<evidence type="ECO:0000313" key="3">
    <source>
        <dbReference type="EMBL" id="GJT38939.1"/>
    </source>
</evidence>